<dbReference type="Proteomes" id="UP000017746">
    <property type="component" value="Chromosome"/>
</dbReference>
<dbReference type="InterPro" id="IPR018076">
    <property type="entry name" value="T2SS_GspF_dom"/>
</dbReference>
<protein>
    <submittedName>
        <fullName evidence="8">Type II secretion system protein</fullName>
    </submittedName>
</protein>
<keyword evidence="9" id="KW-1185">Reference proteome</keyword>
<dbReference type="InterPro" id="IPR042094">
    <property type="entry name" value="T2SS_GspF_sf"/>
</dbReference>
<evidence type="ECO:0000313" key="8">
    <source>
        <dbReference type="EMBL" id="AGZ39647.1"/>
    </source>
</evidence>
<feature type="domain" description="Type II secretion system protein GspF" evidence="7">
    <location>
        <begin position="148"/>
        <end position="272"/>
    </location>
</feature>
<evidence type="ECO:0000256" key="3">
    <source>
        <dbReference type="ARBA" id="ARBA00022692"/>
    </source>
</evidence>
<organism evidence="8 9">
    <name type="scientific">Actinoplanes friuliensis DSM 7358</name>
    <dbReference type="NCBI Taxonomy" id="1246995"/>
    <lineage>
        <taxon>Bacteria</taxon>
        <taxon>Bacillati</taxon>
        <taxon>Actinomycetota</taxon>
        <taxon>Actinomycetes</taxon>
        <taxon>Micromonosporales</taxon>
        <taxon>Micromonosporaceae</taxon>
        <taxon>Actinoplanes</taxon>
    </lineage>
</organism>
<accession>U5VS66</accession>
<feature type="transmembrane region" description="Helical" evidence="6">
    <location>
        <begin position="254"/>
        <end position="275"/>
    </location>
</feature>
<dbReference type="PANTHER" id="PTHR35007">
    <property type="entry name" value="INTEGRAL MEMBRANE PROTEIN-RELATED"/>
    <property type="match status" value="1"/>
</dbReference>
<dbReference type="Gene3D" id="1.20.81.30">
    <property type="entry name" value="Type II secretion system (T2SS), domain F"/>
    <property type="match status" value="1"/>
</dbReference>
<evidence type="ECO:0000256" key="6">
    <source>
        <dbReference type="SAM" id="Phobius"/>
    </source>
</evidence>
<dbReference type="OrthoDB" id="597333at2"/>
<dbReference type="Pfam" id="PF00482">
    <property type="entry name" value="T2SSF"/>
    <property type="match status" value="1"/>
</dbReference>
<evidence type="ECO:0000256" key="4">
    <source>
        <dbReference type="ARBA" id="ARBA00022989"/>
    </source>
</evidence>
<dbReference type="RefSeq" id="WP_023359178.1">
    <property type="nucleotide sequence ID" value="NC_022657.1"/>
</dbReference>
<evidence type="ECO:0000313" key="9">
    <source>
        <dbReference type="Proteomes" id="UP000017746"/>
    </source>
</evidence>
<name>U5VS66_9ACTN</name>
<evidence type="ECO:0000256" key="1">
    <source>
        <dbReference type="ARBA" id="ARBA00004651"/>
    </source>
</evidence>
<feature type="transmembrane region" description="Helical" evidence="6">
    <location>
        <begin position="287"/>
        <end position="307"/>
    </location>
</feature>
<evidence type="ECO:0000256" key="2">
    <source>
        <dbReference type="ARBA" id="ARBA00022475"/>
    </source>
</evidence>
<dbReference type="EMBL" id="CP006272">
    <property type="protein sequence ID" value="AGZ39647.1"/>
    <property type="molecule type" value="Genomic_DNA"/>
</dbReference>
<dbReference type="KEGG" id="afs:AFR_06790"/>
<dbReference type="PATRIC" id="fig|1246995.3.peg.1387"/>
<comment type="subcellular location">
    <subcellularLocation>
        <location evidence="1">Cell membrane</location>
        <topology evidence="1">Multi-pass membrane protein</topology>
    </subcellularLocation>
</comment>
<dbReference type="PANTHER" id="PTHR35007:SF1">
    <property type="entry name" value="PILUS ASSEMBLY PROTEIN"/>
    <property type="match status" value="1"/>
</dbReference>
<sequence>MIVAAVAGAAAVFLISYAVLDALFGRTFFQRRLDALRRFAVQRPPEKGRLLRLFRAEVTRAGEVLARLSRLDNHTLLDAAAMPIRPAEWLVIRFGAALALALVLGLILPWFLGVPAGLLAGFLIPNALLQGRIERRKRRFAEELPDTLQMIVSSLRSGFTLQHGIENGVRDNEGPVSAELRRAISETRLGADLEDALEGVGLRTGNQDMKWLVMAIRLQREVGGNLSEVLQTTADTMREREELRRNVRSLSAEGRLSAMILLAMPLTIGAWMFLFRTAYIRPLYTEPLGLLMLGAAVVLLIVGGLWLRRVVRVEV</sequence>
<gene>
    <name evidence="8" type="ORF">AFR_06790</name>
</gene>
<dbReference type="HOGENOM" id="CLU_064305_0_0_11"/>
<feature type="transmembrane region" description="Helical" evidence="6">
    <location>
        <begin position="6"/>
        <end position="29"/>
    </location>
</feature>
<evidence type="ECO:0000259" key="7">
    <source>
        <dbReference type="Pfam" id="PF00482"/>
    </source>
</evidence>
<reference evidence="8 9" key="1">
    <citation type="journal article" date="2014" name="J. Biotechnol.">
        <title>Complete genome sequence of the actinobacterium Actinoplanes friuliensis HAG 010964, producer of the lipopeptide antibiotic friulimycin.</title>
        <authorList>
            <person name="Ruckert C."/>
            <person name="Szczepanowski R."/>
            <person name="Albersmeier A."/>
            <person name="Goesmann A."/>
            <person name="Fischer N."/>
            <person name="Steinkamper A."/>
            <person name="Puhler A."/>
            <person name="Biener R."/>
            <person name="Schwartz D."/>
            <person name="Kalinowski J."/>
        </authorList>
    </citation>
    <scope>NUCLEOTIDE SEQUENCE [LARGE SCALE GENOMIC DNA]</scope>
    <source>
        <strain evidence="8 9">DSM 7358</strain>
    </source>
</reference>
<keyword evidence="2" id="KW-1003">Cell membrane</keyword>
<dbReference type="GO" id="GO:0005886">
    <property type="term" value="C:plasma membrane"/>
    <property type="evidence" value="ECO:0007669"/>
    <property type="project" value="UniProtKB-SubCell"/>
</dbReference>
<keyword evidence="4 6" id="KW-1133">Transmembrane helix</keyword>
<dbReference type="eggNOG" id="COG4965">
    <property type="taxonomic scope" value="Bacteria"/>
</dbReference>
<dbReference type="AlphaFoldDB" id="U5VS66"/>
<keyword evidence="3 6" id="KW-0812">Transmembrane</keyword>
<dbReference type="STRING" id="1246995.AFR_06790"/>
<feature type="transmembrane region" description="Helical" evidence="6">
    <location>
        <begin position="113"/>
        <end position="129"/>
    </location>
</feature>
<proteinExistence type="predicted"/>
<keyword evidence="5 6" id="KW-0472">Membrane</keyword>
<evidence type="ECO:0000256" key="5">
    <source>
        <dbReference type="ARBA" id="ARBA00023136"/>
    </source>
</evidence>